<feature type="region of interest" description="Disordered" evidence="3">
    <location>
        <begin position="347"/>
        <end position="377"/>
    </location>
</feature>
<evidence type="ECO:0000256" key="2">
    <source>
        <dbReference type="ARBA" id="ARBA00023242"/>
    </source>
</evidence>
<dbReference type="InterPro" id="IPR036546">
    <property type="entry name" value="MED15_KIX"/>
</dbReference>
<feature type="compositionally biased region" description="Low complexity" evidence="3">
    <location>
        <begin position="1107"/>
        <end position="1146"/>
    </location>
</feature>
<feature type="compositionally biased region" description="Low complexity" evidence="3">
    <location>
        <begin position="295"/>
        <end position="312"/>
    </location>
</feature>
<name>A0AAE0TN36_9PEZI</name>
<organism evidence="5 6">
    <name type="scientific">Recurvomyces mirabilis</name>
    <dbReference type="NCBI Taxonomy" id="574656"/>
    <lineage>
        <taxon>Eukaryota</taxon>
        <taxon>Fungi</taxon>
        <taxon>Dikarya</taxon>
        <taxon>Ascomycota</taxon>
        <taxon>Pezizomycotina</taxon>
        <taxon>Dothideomycetes</taxon>
        <taxon>Dothideomycetidae</taxon>
        <taxon>Mycosphaerellales</taxon>
        <taxon>Teratosphaeriaceae</taxon>
        <taxon>Recurvomyces</taxon>
    </lineage>
</organism>
<feature type="region of interest" description="Disordered" evidence="3">
    <location>
        <begin position="1516"/>
        <end position="1541"/>
    </location>
</feature>
<dbReference type="EMBL" id="JAUTXT010000060">
    <property type="protein sequence ID" value="KAK3670214.1"/>
    <property type="molecule type" value="Genomic_DNA"/>
</dbReference>
<evidence type="ECO:0000313" key="6">
    <source>
        <dbReference type="Proteomes" id="UP001274830"/>
    </source>
</evidence>
<feature type="region of interest" description="Disordered" evidence="3">
    <location>
        <begin position="292"/>
        <end position="314"/>
    </location>
</feature>
<evidence type="ECO:0000259" key="4">
    <source>
        <dbReference type="Pfam" id="PF16987"/>
    </source>
</evidence>
<feature type="compositionally biased region" description="Low complexity" evidence="3">
    <location>
        <begin position="826"/>
        <end position="861"/>
    </location>
</feature>
<accession>A0AAE0TN36</accession>
<feature type="domain" description="Mediator complex subunit 15 KIX" evidence="4">
    <location>
        <begin position="47"/>
        <end position="120"/>
    </location>
</feature>
<feature type="compositionally biased region" description="Polar residues" evidence="3">
    <location>
        <begin position="1205"/>
        <end position="1214"/>
    </location>
</feature>
<sequence length="1569" mass="172370">MEQLNMPPGGIMPNINTMQRAQPTNEHQQVYAVIAKQLTEGKTALGQGWQSTFDMGQRAGMTMQVVSALRLLGNGWKQCLEVALLFESRTIQQTQSKEEYFQHMQGKLRDIQQKRQEGIQNGQLSLQMPNGNGMNSMPNNSMAGMNLPNSGMGMANGQVSMNGNPQNPAMLAHLQRQMQPASLQQPQQGNIDPAALQNSGMPTQMPNMNAGNMQQMNGNLDSRMQLQQVDPQELSKVAQQLKNNMPEDQQNSIRQSLLARMSEPERQNFAARGQDPLTRLLLSRAREIITRRRQGQQQQLGGLQTNGGTSQLSGAQAGGANIDFSSILGQQANALKLQESGEQVVPASNNNNFSMGGLPQNVNPQMLGTQNNNPQQDQMQRMLLQQQQQQRMQQQNLLAQRQALQQQQQLRGQPGGLNAPNVLNGGPAGQLNSPAMSMLNRPMVPPGQNGPGTPQQNRVQQTPQTPANSATQLMQHHQQMMNQNSAGVQQPNQGPQVMNQQRLDSIKQFVARPEITTRMRTMSEAQRAEFMRALTSGQGPKQAFEAVARLGQQSGLPPNMSLNAVPPNQLSGLNGVPPAMTSAVPQFNSQPPPNQQPAQFDPVQMQRLQKNQEFRLQAMSLRPYPPQILPQLGIKDLVPDNLKTWGSLKHHLGLNRNSLPPGTLEKVQHLQDQWFQAHPEELNEGGKQLRANMARLQAQQAQQGNRQQPGATINGLSNMQMPNGQAPQAQMVPPTAPMQSVEQGNANTGQMQLNQAQMNRAAPNVPMPNAADLVEIRQRNPSTANMSDEQIRGALIQKRREAHARMLTQQQQQQQQEAIRNAQLKRAQQQNQNGANQQGSRGQQQPPRPQQPTQATPMPGQKRPQQQGSDSDDIMEIPNPNASANRQAQMPQAATAKVSQAQQKKPQAQTAGMSQMQIEQYNNMSPEQQRNVMQEIKNRQQAEALKRAQMGLSTPQQSSSAGTGPQQQPGPQTSGTASNNMSMLQQKLKNMMTEVARTNPKGPPIPVDAQTLEQAQEVLRRLWMPVAKMETTYVVAAQLPGFEKKLMGVMRARLLVNQNAKDASGAIRDYLSLSLHDLKQLELMLQVYFRELKATKDRMDEQKAQAEARQAQAQQPQPGLQRQPSFTGKQQQQQATAMGQSASQQGHIRKASSNSKAPPAPIENKSFDWPGSDPSPHGVPKYDGRSELTPDKLKFPPSKKRRTGQPDSQESTPAGQAGTPSGMMASPSNGPKTSQTPEQMRKAQPVPVKTEQESESRAKGWRCKDVLCEANAKGFETEELLRKHDEDEHSPVKDPLAFMLENAASALGVDQEGVPLAVRPKRETKIATKPLAGASMKRDVSNTPMIKQEIGTPQAGSSSVKAQGKASEVAASVKEKTLREVIEAKMGFEPPPQQASETLSDANTTTEDDDDFVSQLLPSAFNSDQTSGIESWTDLTLTDFDPVDLDNIDWGLRRTLSSHSSSPELTPPSSELSSKESELSPLERLRINFEYDYWGTGVQGHVPEGLARMAEGLAIGDDRDREMGEAGDGDEDGGAGGDEKKVEEMVDEFDWSGDLVAESTDWEVLFGSQ</sequence>
<feature type="compositionally biased region" description="Low complexity" evidence="3">
    <location>
        <begin position="1454"/>
        <end position="1472"/>
    </location>
</feature>
<feature type="compositionally biased region" description="Basic and acidic residues" evidence="3">
    <location>
        <begin position="1180"/>
        <end position="1194"/>
    </location>
</feature>
<keyword evidence="6" id="KW-1185">Reference proteome</keyword>
<feature type="compositionally biased region" description="Polar residues" evidence="3">
    <location>
        <begin position="1394"/>
        <end position="1405"/>
    </location>
</feature>
<feature type="compositionally biased region" description="Polar residues" evidence="3">
    <location>
        <begin position="714"/>
        <end position="728"/>
    </location>
</feature>
<feature type="compositionally biased region" description="Low complexity" evidence="3">
    <location>
        <begin position="700"/>
        <end position="711"/>
    </location>
</feature>
<feature type="compositionally biased region" description="Basic and acidic residues" evidence="3">
    <location>
        <begin position="1250"/>
        <end position="1259"/>
    </location>
</feature>
<gene>
    <name evidence="5" type="ORF">LTR78_009869</name>
</gene>
<protein>
    <recommendedName>
        <fullName evidence="4">Mediator complex subunit 15 KIX domain-containing protein</fullName>
    </recommendedName>
</protein>
<keyword evidence="2" id="KW-0539">Nucleus</keyword>
<feature type="compositionally biased region" description="Polar residues" evidence="3">
    <location>
        <begin position="458"/>
        <end position="467"/>
    </location>
</feature>
<feature type="region of interest" description="Disordered" evidence="3">
    <location>
        <begin position="405"/>
        <end position="467"/>
    </location>
</feature>
<feature type="region of interest" description="Disordered" evidence="3">
    <location>
        <begin position="948"/>
        <end position="979"/>
    </location>
</feature>
<feature type="compositionally biased region" description="Low complexity" evidence="3">
    <location>
        <begin position="896"/>
        <end position="909"/>
    </location>
</feature>
<feature type="region of interest" description="Disordered" evidence="3">
    <location>
        <begin position="801"/>
        <end position="914"/>
    </location>
</feature>
<feature type="region of interest" description="Disordered" evidence="3">
    <location>
        <begin position="700"/>
        <end position="745"/>
    </location>
</feature>
<comment type="caution">
    <text evidence="5">The sequence shown here is derived from an EMBL/GenBank/DDBJ whole genome shotgun (WGS) entry which is preliminary data.</text>
</comment>
<evidence type="ECO:0000313" key="5">
    <source>
        <dbReference type="EMBL" id="KAK3670214.1"/>
    </source>
</evidence>
<dbReference type="Pfam" id="PF16987">
    <property type="entry name" value="KIX_2"/>
    <property type="match status" value="1"/>
</dbReference>
<feature type="compositionally biased region" description="Polar residues" evidence="3">
    <location>
        <begin position="880"/>
        <end position="892"/>
    </location>
</feature>
<reference evidence="5" key="1">
    <citation type="submission" date="2023-07" db="EMBL/GenBank/DDBJ databases">
        <title>Black Yeasts Isolated from many extreme environments.</title>
        <authorList>
            <person name="Coleine C."/>
            <person name="Stajich J.E."/>
            <person name="Selbmann L."/>
        </authorList>
    </citation>
    <scope>NUCLEOTIDE SEQUENCE</scope>
    <source>
        <strain evidence="5">CCFEE 5485</strain>
    </source>
</reference>
<feature type="region of interest" description="Disordered" evidence="3">
    <location>
        <begin position="1099"/>
        <end position="1259"/>
    </location>
</feature>
<evidence type="ECO:0000256" key="1">
    <source>
        <dbReference type="ARBA" id="ARBA00004123"/>
    </source>
</evidence>
<feature type="region of interest" description="Disordered" evidence="3">
    <location>
        <begin position="1454"/>
        <end position="1479"/>
    </location>
</feature>
<feature type="region of interest" description="Disordered" evidence="3">
    <location>
        <begin position="1385"/>
        <end position="1412"/>
    </location>
</feature>
<comment type="subcellular location">
    <subcellularLocation>
        <location evidence="1">Nucleus</location>
    </subcellularLocation>
</comment>
<feature type="compositionally biased region" description="Low complexity" evidence="3">
    <location>
        <begin position="955"/>
        <end position="977"/>
    </location>
</feature>
<dbReference type="GO" id="GO:0005634">
    <property type="term" value="C:nucleus"/>
    <property type="evidence" value="ECO:0007669"/>
    <property type="project" value="UniProtKB-SubCell"/>
</dbReference>
<feature type="compositionally biased region" description="Polar residues" evidence="3">
    <location>
        <begin position="347"/>
        <end position="374"/>
    </location>
</feature>
<proteinExistence type="predicted"/>
<dbReference type="Proteomes" id="UP001274830">
    <property type="component" value="Unassembled WGS sequence"/>
</dbReference>
<feature type="compositionally biased region" description="Polar residues" evidence="3">
    <location>
        <begin position="1226"/>
        <end position="1238"/>
    </location>
</feature>
<evidence type="ECO:0000256" key="3">
    <source>
        <dbReference type="SAM" id="MobiDB-lite"/>
    </source>
</evidence>